<protein>
    <recommendedName>
        <fullName evidence="4">Myb-like DNA-binding domain protein</fullName>
    </recommendedName>
</protein>
<dbReference type="InterPro" id="IPR018465">
    <property type="entry name" value="Scm3/HJURP"/>
</dbReference>
<organism evidence="2 3">
    <name type="scientific">Ophiocordyceps sinensis</name>
    <dbReference type="NCBI Taxonomy" id="72228"/>
    <lineage>
        <taxon>Eukaryota</taxon>
        <taxon>Fungi</taxon>
        <taxon>Dikarya</taxon>
        <taxon>Ascomycota</taxon>
        <taxon>Pezizomycotina</taxon>
        <taxon>Sordariomycetes</taxon>
        <taxon>Hypocreomycetidae</taxon>
        <taxon>Hypocreales</taxon>
        <taxon>Ophiocordycipitaceae</taxon>
        <taxon>Ophiocordyceps</taxon>
    </lineage>
</organism>
<dbReference type="Pfam" id="PF10384">
    <property type="entry name" value="Scm3"/>
    <property type="match status" value="1"/>
</dbReference>
<dbReference type="AlphaFoldDB" id="A0A8H4LS07"/>
<dbReference type="GO" id="GO:0042393">
    <property type="term" value="F:histone binding"/>
    <property type="evidence" value="ECO:0007669"/>
    <property type="project" value="InterPro"/>
</dbReference>
<feature type="compositionally biased region" description="Basic residues" evidence="1">
    <location>
        <begin position="468"/>
        <end position="477"/>
    </location>
</feature>
<feature type="compositionally biased region" description="Pro residues" evidence="1">
    <location>
        <begin position="669"/>
        <end position="682"/>
    </location>
</feature>
<feature type="region of interest" description="Disordered" evidence="1">
    <location>
        <begin position="352"/>
        <end position="483"/>
    </location>
</feature>
<accession>A0A8H4LS07</accession>
<feature type="region of interest" description="Disordered" evidence="1">
    <location>
        <begin position="506"/>
        <end position="575"/>
    </location>
</feature>
<feature type="region of interest" description="Disordered" evidence="1">
    <location>
        <begin position="846"/>
        <end position="1155"/>
    </location>
</feature>
<feature type="region of interest" description="Disordered" evidence="1">
    <location>
        <begin position="1"/>
        <end position="26"/>
    </location>
</feature>
<reference evidence="2 3" key="1">
    <citation type="journal article" date="2020" name="Genome Biol. Evol.">
        <title>A new high-quality draft genome assembly of the Chinese cordyceps Ophiocordyceps sinensis.</title>
        <authorList>
            <person name="Shu R."/>
            <person name="Zhang J."/>
            <person name="Meng Q."/>
            <person name="Zhang H."/>
            <person name="Zhou G."/>
            <person name="Li M."/>
            <person name="Wu P."/>
            <person name="Zhao Y."/>
            <person name="Chen C."/>
            <person name="Qin Q."/>
        </authorList>
    </citation>
    <scope>NUCLEOTIDE SEQUENCE [LARGE SCALE GENOMIC DNA]</scope>
    <source>
        <strain evidence="2 3">IOZ07</strain>
    </source>
</reference>
<dbReference type="InterPro" id="IPR009072">
    <property type="entry name" value="Histone-fold"/>
</dbReference>
<dbReference type="PANTHER" id="PTHR15992">
    <property type="entry name" value="HOLLIDAY JUNCTION RECOGNITION PROTEIN"/>
    <property type="match status" value="1"/>
</dbReference>
<evidence type="ECO:0008006" key="4">
    <source>
        <dbReference type="Google" id="ProtNLM"/>
    </source>
</evidence>
<feature type="compositionally biased region" description="Basic and acidic residues" evidence="1">
    <location>
        <begin position="524"/>
        <end position="537"/>
    </location>
</feature>
<feature type="region of interest" description="Disordered" evidence="1">
    <location>
        <begin position="588"/>
        <end position="831"/>
    </location>
</feature>
<feature type="compositionally biased region" description="Basic residues" evidence="1">
    <location>
        <begin position="1"/>
        <end position="12"/>
    </location>
</feature>
<evidence type="ECO:0000313" key="3">
    <source>
        <dbReference type="Proteomes" id="UP000557566"/>
    </source>
</evidence>
<feature type="compositionally biased region" description="Basic and acidic residues" evidence="1">
    <location>
        <begin position="443"/>
        <end position="467"/>
    </location>
</feature>
<proteinExistence type="predicted"/>
<feature type="compositionally biased region" description="Polar residues" evidence="1">
    <location>
        <begin position="417"/>
        <end position="429"/>
    </location>
</feature>
<dbReference type="GO" id="GO:0046982">
    <property type="term" value="F:protein heterodimerization activity"/>
    <property type="evidence" value="ECO:0007669"/>
    <property type="project" value="InterPro"/>
</dbReference>
<dbReference type="PANTHER" id="PTHR15992:SF5">
    <property type="entry name" value="HOLLIDAY JUNCTION RECOGNITION PROTEIN"/>
    <property type="match status" value="1"/>
</dbReference>
<feature type="compositionally biased region" description="Low complexity" evidence="1">
    <location>
        <begin position="617"/>
        <end position="627"/>
    </location>
</feature>
<evidence type="ECO:0000313" key="2">
    <source>
        <dbReference type="EMBL" id="KAF4504313.1"/>
    </source>
</evidence>
<name>A0A8H4LS07_9HYPO</name>
<feature type="region of interest" description="Disordered" evidence="1">
    <location>
        <begin position="301"/>
        <end position="327"/>
    </location>
</feature>
<evidence type="ECO:0000256" key="1">
    <source>
        <dbReference type="SAM" id="MobiDB-lite"/>
    </source>
</evidence>
<dbReference type="EMBL" id="JAAVMX010000011">
    <property type="protein sequence ID" value="KAF4504313.1"/>
    <property type="molecule type" value="Genomic_DNA"/>
</dbReference>
<comment type="caution">
    <text evidence="2">The sequence shown here is derived from an EMBL/GenBank/DDBJ whole genome shotgun (WGS) entry which is preliminary data.</text>
</comment>
<dbReference type="GO" id="GO:0005634">
    <property type="term" value="C:nucleus"/>
    <property type="evidence" value="ECO:0007669"/>
    <property type="project" value="InterPro"/>
</dbReference>
<feature type="compositionally biased region" description="Basic residues" evidence="1">
    <location>
        <begin position="651"/>
        <end position="660"/>
    </location>
</feature>
<keyword evidence="3" id="KW-1185">Reference proteome</keyword>
<dbReference type="OrthoDB" id="2420608at2759"/>
<sequence>MEPPAKRRRRGKSPLATADDDDDDDELCFEPVEVSAKRDPGYKLSLQRAYADRRFQATMAHIFGKYGRDFDGIGDEIDMVSGEIVVDNGHLQNMRDEGDVGACGQERDVDQGVLLGHPMDDEDERHWSPCTAETLETRARNDKQDDDIMFGHKTVQQSQLVPVAWPQSPSRSFPSPGLLGGLCGAPFAFGASPLAFGASPLAFGASPLAFGASPLAFGAPPLAFGASPLAFGVSPAGLPWSLANGLSGSAWEPPSISPRAPRLLPSPGERYNFPAQDCGNSIWAPNYRFKEDDEDVLPAQLEFGSMRPRPKTRTRPMKSISPSVAPTVAAHEEIDLLTGKSSSQHQLPEVDATMSGHDDMDDISTFQATPTGRRAAKGEKSSNTPARATPKTITKEARPGLSGTSASKKRKKKDSLQARSASVEAQSKLQPPDEKSAALTETRGGRGAETDGASRQDEQQRSRERMRSPARKQRLARQRFSVEIAPIDPWRRDEYEEVDDVVEEISDSADEALELAGGFPQTNYKDKDTTEPERLDEALSVPGKETVSQNGTAAADDARARAPERRRKPLDKPHKAISLAFCLSDDEMPIWSKPKQSATLGRLATQPMPPGLPGIKETPTGPSSTGDSTEDAGALNDTGSPILPLASGQSGKRRRPRKSRAASGRDEPLPPPLAAQPMPPGLPDLGIKETPTGPSSTEDSTEDAGALDEAGSPSLPLASGQSRKRRRPMLPLAAQPMPPGLPDSGIKETPTGPSPTGDAGALNDAGSPSLPLASGQSGQRRRPRKSRTASGRDEPMPPPPPPLAVQQPSSSVARHDSSAPAAPVEDKSRRLTKELRWLRKLNGPAMDMILAQTSPTADGPAHPRPPRRAASGPRPGVEGPGSVSQLQDGAGHDETPSEAAAEVGAPADQVTDAPPSPPAPRPGVEELESVSQLQDGAGHDEAPSEAGHEETPSEAAAEVGAPADQVTDAPPSPPAPRPGVEELESVRQLQDGAGHEETPSKAAAEVGAPADQVTDAPPSPPAPRPGVKELESVSQLQDGAGHDEAPSEAAAEVGALPANQVTDAPPSPPAPRPGVEELESVRQLQDGAGHDEAPSEAAAEVGASPDQVTDAPPSPPAPSTQQHPPVASPAKPARRTAPASKPQTPRHASRAIKVPSSRRSILSLVSFADDDADEGDIDELGRSLAGATPSAPFVSSGASRKIWKSSARTTEIYHTPVKRRATDVLSPGSIIKTPGGTLRACGIAGFRCGRDFCFTCL</sequence>
<dbReference type="Gene3D" id="1.10.20.10">
    <property type="entry name" value="Histone, subunit A"/>
    <property type="match status" value="1"/>
</dbReference>
<gene>
    <name evidence="2" type="ORF">G6O67_008480</name>
</gene>
<dbReference type="Proteomes" id="UP000557566">
    <property type="component" value="Unassembled WGS sequence"/>
</dbReference>
<feature type="compositionally biased region" description="Basic and acidic residues" evidence="1">
    <location>
        <begin position="937"/>
        <end position="951"/>
    </location>
</feature>